<keyword evidence="8" id="KW-0663">Pyridoxal phosphate</keyword>
<dbReference type="InterPro" id="IPR022278">
    <property type="entry name" value="Pser_aminoTfrase"/>
</dbReference>
<dbReference type="InterPro" id="IPR015422">
    <property type="entry name" value="PyrdxlP-dep_Trfase_small"/>
</dbReference>
<evidence type="ECO:0000313" key="15">
    <source>
        <dbReference type="Proteomes" id="UP000289886"/>
    </source>
</evidence>
<dbReference type="InterPro" id="IPR032675">
    <property type="entry name" value="LRR_dom_sf"/>
</dbReference>
<evidence type="ECO:0000256" key="12">
    <source>
        <dbReference type="SAM" id="MobiDB-lite"/>
    </source>
</evidence>
<evidence type="ECO:0000256" key="6">
    <source>
        <dbReference type="ARBA" id="ARBA00022605"/>
    </source>
</evidence>
<dbReference type="PROSITE" id="PS00595">
    <property type="entry name" value="AA_TRANSFER_CLASS_5"/>
    <property type="match status" value="1"/>
</dbReference>
<evidence type="ECO:0000256" key="10">
    <source>
        <dbReference type="RuleBase" id="RU004504"/>
    </source>
</evidence>
<dbReference type="UniPathway" id="UPA00135">
    <property type="reaction ID" value="UER00197"/>
</dbReference>
<dbReference type="InterPro" id="IPR001611">
    <property type="entry name" value="Leu-rich_rpt"/>
</dbReference>
<evidence type="ECO:0000259" key="13">
    <source>
        <dbReference type="Pfam" id="PF00266"/>
    </source>
</evidence>
<dbReference type="NCBIfam" id="NF003764">
    <property type="entry name" value="PRK05355.1"/>
    <property type="match status" value="1"/>
</dbReference>
<dbReference type="FunFam" id="3.40.640.10:FF:000010">
    <property type="entry name" value="Phosphoserine aminotransferase"/>
    <property type="match status" value="1"/>
</dbReference>
<dbReference type="Pfam" id="PF13516">
    <property type="entry name" value="LRR_6"/>
    <property type="match status" value="2"/>
</dbReference>
<evidence type="ECO:0000256" key="4">
    <source>
        <dbReference type="ARBA" id="ARBA00013030"/>
    </source>
</evidence>
<comment type="similarity">
    <text evidence="3">Belongs to the class-V pyridoxal-phosphate-dependent aminotransferase family. SerC subfamily.</text>
</comment>
<evidence type="ECO:0000256" key="1">
    <source>
        <dbReference type="ARBA" id="ARBA00001933"/>
    </source>
</evidence>
<dbReference type="InterPro" id="IPR015421">
    <property type="entry name" value="PyrdxlP-dep_Trfase_major"/>
</dbReference>
<dbReference type="GO" id="GO:0006564">
    <property type="term" value="P:L-serine biosynthetic process"/>
    <property type="evidence" value="ECO:0007669"/>
    <property type="project" value="UniProtKB-KW"/>
</dbReference>
<feature type="coiled-coil region" evidence="11">
    <location>
        <begin position="382"/>
        <end position="416"/>
    </location>
</feature>
<comment type="caution">
    <text evidence="14">The sequence shown here is derived from an EMBL/GenBank/DDBJ whole genome shotgun (WGS) entry which is preliminary data.</text>
</comment>
<dbReference type="Pfam" id="PF00266">
    <property type="entry name" value="Aminotran_5"/>
    <property type="match status" value="1"/>
</dbReference>
<dbReference type="InterPro" id="IPR006553">
    <property type="entry name" value="Leu-rich_rpt_Cys-con_subtyp"/>
</dbReference>
<sequence length="846" mass="93887">MIDSVQVRSRGAVDFQSYYEYACALQDSVPLPAVKAKLGQGILDLNGDRLKLVDWTPILNSLAINKHLHHVAIRSYHQPSLGEAERYRTSYRKKIPAFRSKDMTFRLCKSVRDCLTVSHSLKTLELQGLPLRERDLIILTKGLAKTTYLENLSLAYCPIGDEGLEVICQSVKNSASIKTVNFAGCNLTWSGAEHMANIVKYQATKRHSEAWAESLRYRKPDLDCMTGLRRINLSCNTLIGDRGAVSFADALREDLWLKGPRKLSSNGKSLSVIGYDVPQPLPPGAHGYIPWRTAARASRHRNVMLTLKICPFYSSKKLVKFSSLLRGCSSLQESFFVDQTIQAGSPVKVILESDFSETEELDDNLQGPTVSSFPDKIDVKQFKRLQVELEECRLRLREEKRARDKADARLVELDVENAQIRNINLSLSEALHAQCMTSSILEDEAVLESIETSFKKFHAFLDLLKDAGLGQLASMAGISQSDFGPLGRPQFSSTVGKPEARLTEDTDHRAEERPSASQVLLEAQKELLDYKGLGISVLEMSHRSADFTKILNSTENLLRELLYIPENYKVIFLQGGGSAQFSAVPLNLLGLKEERCADYIVTGAWSAKAAKEAEKYGKVNIVHPKLDSYTKIPDPNTWKLSPGASYVYYCSNETVNGVEFDFIPDIKEAVLACDMSSNFLSKPVDVSKFGLIFAGAQKNIGCAGVTVVIVREDLLGVALKECPVVLDYKIQAGNNSIYNTPPCFSIYIMGLVLEWIKNNGSAKAMEKLNITKSKLIYDLINESNGFYVCPVEVKSRSRMNIPFRIGNNNGDAALEKTFLDEAAKLGQFCKDSGKAGRHASLLSAVP</sequence>
<dbReference type="EC" id="2.6.1.52" evidence="4"/>
<evidence type="ECO:0000256" key="11">
    <source>
        <dbReference type="SAM" id="Coils"/>
    </source>
</evidence>
<protein>
    <recommendedName>
        <fullName evidence="4">phosphoserine transaminase</fullName>
        <ecNumber evidence="4">2.6.1.52</ecNumber>
    </recommendedName>
</protein>
<dbReference type="GO" id="GO:0044782">
    <property type="term" value="P:cilium organization"/>
    <property type="evidence" value="ECO:0007669"/>
    <property type="project" value="TreeGrafter"/>
</dbReference>
<accession>A0A444UDZ7</accession>
<comment type="pathway">
    <text evidence="2">Amino-acid biosynthesis; L-serine biosynthesis; L-serine from 3-phospho-D-glycerate: step 2/3.</text>
</comment>
<dbReference type="SMART" id="SM00367">
    <property type="entry name" value="LRR_CC"/>
    <property type="match status" value="2"/>
</dbReference>
<gene>
    <name evidence="14" type="ORF">EOD39_5529</name>
</gene>
<name>A0A444UDZ7_ACIRT</name>
<dbReference type="PRINTS" id="PR02062">
    <property type="entry name" value="CENTROSOME78"/>
</dbReference>
<feature type="compositionally biased region" description="Basic and acidic residues" evidence="12">
    <location>
        <begin position="498"/>
        <end position="514"/>
    </location>
</feature>
<dbReference type="PANTHER" id="PTHR24110">
    <property type="entry name" value="CENTROSOMAL PROTEIN OF 78 KDA"/>
    <property type="match status" value="1"/>
</dbReference>
<dbReference type="Gene3D" id="3.90.1150.10">
    <property type="entry name" value="Aspartate Aminotransferase, domain 1"/>
    <property type="match status" value="1"/>
</dbReference>
<dbReference type="InterPro" id="IPR015424">
    <property type="entry name" value="PyrdxlP-dep_Trfase"/>
</dbReference>
<keyword evidence="5 14" id="KW-0032">Aminotransferase</keyword>
<evidence type="ECO:0000256" key="3">
    <source>
        <dbReference type="ARBA" id="ARBA00006904"/>
    </source>
</evidence>
<evidence type="ECO:0000256" key="8">
    <source>
        <dbReference type="ARBA" id="ARBA00022898"/>
    </source>
</evidence>
<feature type="domain" description="Aminotransferase class V" evidence="13">
    <location>
        <begin position="517"/>
        <end position="822"/>
    </location>
</feature>
<evidence type="ECO:0000313" key="14">
    <source>
        <dbReference type="EMBL" id="RXM33328.1"/>
    </source>
</evidence>
<evidence type="ECO:0000256" key="9">
    <source>
        <dbReference type="ARBA" id="ARBA00023299"/>
    </source>
</evidence>
<keyword evidence="9" id="KW-0718">Serine biosynthesis</keyword>
<feature type="region of interest" description="Disordered" evidence="12">
    <location>
        <begin position="489"/>
        <end position="514"/>
    </location>
</feature>
<reference evidence="14 15" key="1">
    <citation type="submission" date="2019-01" db="EMBL/GenBank/DDBJ databases">
        <title>Draft Genome and Complete Hox-Cluster Characterization of the Sterlet Sturgeon (Acipenser ruthenus).</title>
        <authorList>
            <person name="Wei Q."/>
        </authorList>
    </citation>
    <scope>NUCLEOTIDE SEQUENCE [LARGE SCALE GENOMIC DNA]</scope>
    <source>
        <strain evidence="14">WHYD16114868_AA</strain>
        <tissue evidence="14">Blood</tissue>
    </source>
</reference>
<dbReference type="GO" id="GO:0004648">
    <property type="term" value="F:O-phospho-L-serine:2-oxoglutarate aminotransferase activity"/>
    <property type="evidence" value="ECO:0007669"/>
    <property type="project" value="UniProtKB-EC"/>
</dbReference>
<keyword evidence="6" id="KW-0028">Amino-acid biosynthesis</keyword>
<comment type="cofactor">
    <cofactor evidence="1 10">
        <name>pyridoxal 5'-phosphate</name>
        <dbReference type="ChEBI" id="CHEBI:597326"/>
    </cofactor>
</comment>
<dbReference type="Gene3D" id="3.40.640.10">
    <property type="entry name" value="Type I PLP-dependent aspartate aminotransferase-like (Major domain)"/>
    <property type="match status" value="1"/>
</dbReference>
<dbReference type="PANTHER" id="PTHR24110:SF3">
    <property type="entry name" value="CENTROSOMAL PROTEIN OF 78 KDA"/>
    <property type="match status" value="1"/>
</dbReference>
<dbReference type="Proteomes" id="UP000289886">
    <property type="component" value="Unassembled WGS sequence"/>
</dbReference>
<dbReference type="EMBL" id="SCEB01214764">
    <property type="protein sequence ID" value="RXM33328.1"/>
    <property type="molecule type" value="Genomic_DNA"/>
</dbReference>
<dbReference type="Gene3D" id="3.80.10.10">
    <property type="entry name" value="Ribonuclease Inhibitor"/>
    <property type="match status" value="1"/>
</dbReference>
<dbReference type="FunFam" id="3.80.10.10:FF:000070">
    <property type="entry name" value="Centrosomal protein of 78 kDa"/>
    <property type="match status" value="1"/>
</dbReference>
<dbReference type="InterPro" id="IPR020578">
    <property type="entry name" value="Aminotrans_V_PyrdxlP_BS"/>
</dbReference>
<evidence type="ECO:0000256" key="5">
    <source>
        <dbReference type="ARBA" id="ARBA00022576"/>
    </source>
</evidence>
<dbReference type="GO" id="GO:0005813">
    <property type="term" value="C:centrosome"/>
    <property type="evidence" value="ECO:0007669"/>
    <property type="project" value="TreeGrafter"/>
</dbReference>
<dbReference type="UniPathway" id="UPA00244">
    <property type="reaction ID" value="UER00311"/>
</dbReference>
<dbReference type="InterPro" id="IPR000192">
    <property type="entry name" value="Aminotrans_V_dom"/>
</dbReference>
<dbReference type="HAMAP" id="MF_00160">
    <property type="entry name" value="SerC_aminotrans_5"/>
    <property type="match status" value="1"/>
</dbReference>
<evidence type="ECO:0000256" key="2">
    <source>
        <dbReference type="ARBA" id="ARBA00005099"/>
    </source>
</evidence>
<dbReference type="InterPro" id="IPR026212">
    <property type="entry name" value="Cep78"/>
</dbReference>
<keyword evidence="11" id="KW-0175">Coiled coil</keyword>
<evidence type="ECO:0000256" key="7">
    <source>
        <dbReference type="ARBA" id="ARBA00022679"/>
    </source>
</evidence>
<dbReference type="SMART" id="SM00368">
    <property type="entry name" value="LRR_RI"/>
    <property type="match status" value="3"/>
</dbReference>
<dbReference type="GO" id="GO:0036064">
    <property type="term" value="C:ciliary basal body"/>
    <property type="evidence" value="ECO:0007669"/>
    <property type="project" value="TreeGrafter"/>
</dbReference>
<keyword evidence="7 14" id="KW-0808">Transferase</keyword>
<dbReference type="SUPFAM" id="SSF53383">
    <property type="entry name" value="PLP-dependent transferases"/>
    <property type="match status" value="1"/>
</dbReference>
<keyword evidence="15" id="KW-1185">Reference proteome</keyword>
<organism evidence="14 15">
    <name type="scientific">Acipenser ruthenus</name>
    <name type="common">Sterlet sturgeon</name>
    <dbReference type="NCBI Taxonomy" id="7906"/>
    <lineage>
        <taxon>Eukaryota</taxon>
        <taxon>Metazoa</taxon>
        <taxon>Chordata</taxon>
        <taxon>Craniata</taxon>
        <taxon>Vertebrata</taxon>
        <taxon>Euteleostomi</taxon>
        <taxon>Actinopterygii</taxon>
        <taxon>Chondrostei</taxon>
        <taxon>Acipenseriformes</taxon>
        <taxon>Acipenseridae</taxon>
        <taxon>Acipenser</taxon>
    </lineage>
</organism>
<dbReference type="SUPFAM" id="SSF52047">
    <property type="entry name" value="RNI-like"/>
    <property type="match status" value="1"/>
</dbReference>
<dbReference type="AlphaFoldDB" id="A0A444UDZ7"/>
<proteinExistence type="inferred from homology"/>